<evidence type="ECO:0000313" key="9">
    <source>
        <dbReference type="Proteomes" id="UP001596109"/>
    </source>
</evidence>
<evidence type="ECO:0000259" key="7">
    <source>
        <dbReference type="PROSITE" id="PS50850"/>
    </source>
</evidence>
<dbReference type="InterPro" id="IPR020846">
    <property type="entry name" value="MFS_dom"/>
</dbReference>
<protein>
    <submittedName>
        <fullName evidence="8">CynX/NimT family MFS transporter</fullName>
    </submittedName>
</protein>
<feature type="transmembrane region" description="Helical" evidence="6">
    <location>
        <begin position="248"/>
        <end position="271"/>
    </location>
</feature>
<evidence type="ECO:0000256" key="3">
    <source>
        <dbReference type="ARBA" id="ARBA00022692"/>
    </source>
</evidence>
<feature type="transmembrane region" description="Helical" evidence="6">
    <location>
        <begin position="213"/>
        <end position="236"/>
    </location>
</feature>
<proteinExistence type="predicted"/>
<dbReference type="Pfam" id="PF07690">
    <property type="entry name" value="MFS_1"/>
    <property type="match status" value="1"/>
</dbReference>
<keyword evidence="5 6" id="KW-0472">Membrane</keyword>
<accession>A0ABW0TEX9</accession>
<keyword evidence="2" id="KW-0813">Transport</keyword>
<feature type="transmembrane region" description="Helical" evidence="6">
    <location>
        <begin position="73"/>
        <end position="95"/>
    </location>
</feature>
<comment type="subcellular location">
    <subcellularLocation>
        <location evidence="1">Cell membrane</location>
        <topology evidence="1">Multi-pass membrane protein</topology>
    </subcellularLocation>
</comment>
<feature type="transmembrane region" description="Helical" evidence="6">
    <location>
        <begin position="7"/>
        <end position="25"/>
    </location>
</feature>
<feature type="transmembrane region" description="Helical" evidence="6">
    <location>
        <begin position="45"/>
        <end position="66"/>
    </location>
</feature>
<evidence type="ECO:0000256" key="6">
    <source>
        <dbReference type="SAM" id="Phobius"/>
    </source>
</evidence>
<feature type="domain" description="Major facilitator superfamily (MFS) profile" evidence="7">
    <location>
        <begin position="8"/>
        <end position="392"/>
    </location>
</feature>
<dbReference type="PANTHER" id="PTHR23523:SF2">
    <property type="entry name" value="2-NITROIMIDAZOLE TRANSPORTER"/>
    <property type="match status" value="1"/>
</dbReference>
<feature type="transmembrane region" description="Helical" evidence="6">
    <location>
        <begin position="101"/>
        <end position="124"/>
    </location>
</feature>
<keyword evidence="4 6" id="KW-1133">Transmembrane helix</keyword>
<feature type="transmembrane region" description="Helical" evidence="6">
    <location>
        <begin position="136"/>
        <end position="159"/>
    </location>
</feature>
<dbReference type="InterPro" id="IPR011701">
    <property type="entry name" value="MFS"/>
</dbReference>
<organism evidence="8 9">
    <name type="scientific">Sporosarcina soli</name>
    <dbReference type="NCBI Taxonomy" id="334736"/>
    <lineage>
        <taxon>Bacteria</taxon>
        <taxon>Bacillati</taxon>
        <taxon>Bacillota</taxon>
        <taxon>Bacilli</taxon>
        <taxon>Bacillales</taxon>
        <taxon>Caryophanaceae</taxon>
        <taxon>Sporosarcina</taxon>
    </lineage>
</organism>
<dbReference type="PROSITE" id="PS50850">
    <property type="entry name" value="MFS"/>
    <property type="match status" value="1"/>
</dbReference>
<evidence type="ECO:0000256" key="2">
    <source>
        <dbReference type="ARBA" id="ARBA00022448"/>
    </source>
</evidence>
<feature type="transmembrane region" description="Helical" evidence="6">
    <location>
        <begin position="365"/>
        <end position="385"/>
    </location>
</feature>
<dbReference type="EMBL" id="JBHSNO010000001">
    <property type="protein sequence ID" value="MFC5587877.1"/>
    <property type="molecule type" value="Genomic_DNA"/>
</dbReference>
<evidence type="ECO:0000256" key="1">
    <source>
        <dbReference type="ARBA" id="ARBA00004651"/>
    </source>
</evidence>
<reference evidence="9" key="1">
    <citation type="journal article" date="2019" name="Int. J. Syst. Evol. Microbiol.">
        <title>The Global Catalogue of Microorganisms (GCM) 10K type strain sequencing project: providing services to taxonomists for standard genome sequencing and annotation.</title>
        <authorList>
            <consortium name="The Broad Institute Genomics Platform"/>
            <consortium name="The Broad Institute Genome Sequencing Center for Infectious Disease"/>
            <person name="Wu L."/>
            <person name="Ma J."/>
        </authorList>
    </citation>
    <scope>NUCLEOTIDE SEQUENCE [LARGE SCALE GENOMIC DNA]</scope>
    <source>
        <strain evidence="9">CGMCC 4.1434</strain>
    </source>
</reference>
<evidence type="ECO:0000256" key="4">
    <source>
        <dbReference type="ARBA" id="ARBA00022989"/>
    </source>
</evidence>
<feature type="transmembrane region" description="Helical" evidence="6">
    <location>
        <begin position="280"/>
        <end position="297"/>
    </location>
</feature>
<feature type="transmembrane region" description="Helical" evidence="6">
    <location>
        <begin position="337"/>
        <end position="359"/>
    </location>
</feature>
<feature type="transmembrane region" description="Helical" evidence="6">
    <location>
        <begin position="165"/>
        <end position="186"/>
    </location>
</feature>
<feature type="transmembrane region" description="Helical" evidence="6">
    <location>
        <begin position="303"/>
        <end position="325"/>
    </location>
</feature>
<keyword evidence="9" id="KW-1185">Reference proteome</keyword>
<evidence type="ECO:0000313" key="8">
    <source>
        <dbReference type="EMBL" id="MFC5587877.1"/>
    </source>
</evidence>
<dbReference type="InterPro" id="IPR036259">
    <property type="entry name" value="MFS_trans_sf"/>
</dbReference>
<comment type="caution">
    <text evidence="8">The sequence shown here is derived from an EMBL/GenBank/DDBJ whole genome shotgun (WGS) entry which is preliminary data.</text>
</comment>
<dbReference type="PANTHER" id="PTHR23523">
    <property type="match status" value="1"/>
</dbReference>
<evidence type="ECO:0000256" key="5">
    <source>
        <dbReference type="ARBA" id="ARBA00023136"/>
    </source>
</evidence>
<name>A0ABW0TEX9_9BACL</name>
<dbReference type="Proteomes" id="UP001596109">
    <property type="component" value="Unassembled WGS sequence"/>
</dbReference>
<dbReference type="SUPFAM" id="SSF103473">
    <property type="entry name" value="MFS general substrate transporter"/>
    <property type="match status" value="1"/>
</dbReference>
<sequence length="408" mass="43968">MKKPKNLYLIWSIFALFIISMNLRASITSISPVLKNIQADLHMSSISISLLTALPVFCMGIFAPIAGTLSKRWGLEMTIAISVLVIGVSTALRLVATFPLLLLLTAVFAGIGIAITGPLISGYIKKHFPKATSSMIGVYSAGMGIGASLSAGLVVPVMHTFHHSWNVALAIWALLAVIGIIVWLPILKRSTQTKSEATESVNPKTHLPWKNRYAWLLMIIFGLQSGVYYSLATWLAPKVQEIGFSAGYAATVVTIFSIMQMICSLIIPILINKSVNRKPWLILSASCSAIGIILLLTGGLSPMIGAVLMGIGAGGLFPLAMILPLDVTATAIDASQWTAMVQFGGYLISGVIPMLVGIVKDVTNTYNYAFMALLFILLLLLFLSLKVRKKREFNLPTNELDTSTASVK</sequence>
<dbReference type="InterPro" id="IPR052524">
    <property type="entry name" value="MFS_Cyanate_Porter"/>
</dbReference>
<dbReference type="RefSeq" id="WP_381430508.1">
    <property type="nucleotide sequence ID" value="NZ_JBHSNO010000001.1"/>
</dbReference>
<dbReference type="Gene3D" id="1.20.1250.20">
    <property type="entry name" value="MFS general substrate transporter like domains"/>
    <property type="match status" value="2"/>
</dbReference>
<gene>
    <name evidence="8" type="ORF">ACFPRA_03015</name>
</gene>
<keyword evidence="3 6" id="KW-0812">Transmembrane</keyword>